<dbReference type="GO" id="GO:1990904">
    <property type="term" value="C:ribonucleoprotein complex"/>
    <property type="evidence" value="ECO:0007669"/>
    <property type="project" value="UniProtKB-KW"/>
</dbReference>
<evidence type="ECO:0000256" key="4">
    <source>
        <dbReference type="ARBA" id="ARBA00023274"/>
    </source>
</evidence>
<feature type="region of interest" description="Disordered" evidence="7">
    <location>
        <begin position="1"/>
        <end position="24"/>
    </location>
</feature>
<organism evidence="8 9">
    <name type="scientific">Candidatus Shapirobacteria bacterium CG08_land_8_20_14_0_20_39_18</name>
    <dbReference type="NCBI Taxonomy" id="1974883"/>
    <lineage>
        <taxon>Bacteria</taxon>
        <taxon>Candidatus Shapironibacteriota</taxon>
    </lineage>
</organism>
<evidence type="ECO:0000256" key="5">
    <source>
        <dbReference type="ARBA" id="ARBA00035136"/>
    </source>
</evidence>
<evidence type="ECO:0000313" key="9">
    <source>
        <dbReference type="Proteomes" id="UP000228996"/>
    </source>
</evidence>
<evidence type="ECO:0000313" key="8">
    <source>
        <dbReference type="EMBL" id="PIU03379.1"/>
    </source>
</evidence>
<evidence type="ECO:0000256" key="7">
    <source>
        <dbReference type="SAM" id="MobiDB-lite"/>
    </source>
</evidence>
<name>A0A2M6XCJ7_9BACT</name>
<keyword evidence="1 6" id="KW-0699">rRNA-binding</keyword>
<dbReference type="HAMAP" id="MF_00500">
    <property type="entry name" value="Ribosomal_bS20"/>
    <property type="match status" value="1"/>
</dbReference>
<dbReference type="Pfam" id="PF01649">
    <property type="entry name" value="Ribosomal_S20p"/>
    <property type="match status" value="1"/>
</dbReference>
<dbReference type="InterPro" id="IPR036510">
    <property type="entry name" value="Ribosomal_bS20_sf"/>
</dbReference>
<keyword evidence="4 6" id="KW-0687">Ribonucleoprotein</keyword>
<evidence type="ECO:0000256" key="1">
    <source>
        <dbReference type="ARBA" id="ARBA00022730"/>
    </source>
</evidence>
<keyword evidence="2 6" id="KW-0694">RNA-binding</keyword>
<evidence type="ECO:0000256" key="2">
    <source>
        <dbReference type="ARBA" id="ARBA00022884"/>
    </source>
</evidence>
<dbReference type="EMBL" id="PEYO01000017">
    <property type="protein sequence ID" value="PIU03379.1"/>
    <property type="molecule type" value="Genomic_DNA"/>
</dbReference>
<dbReference type="AlphaFoldDB" id="A0A2M6XCJ7"/>
<comment type="caution">
    <text evidence="8">The sequence shown here is derived from an EMBL/GenBank/DDBJ whole genome shotgun (WGS) entry which is preliminary data.</text>
</comment>
<dbReference type="Gene3D" id="1.20.58.110">
    <property type="entry name" value="Ribosomal protein S20"/>
    <property type="match status" value="1"/>
</dbReference>
<dbReference type="GO" id="GO:0019843">
    <property type="term" value="F:rRNA binding"/>
    <property type="evidence" value="ECO:0007669"/>
    <property type="project" value="UniProtKB-UniRule"/>
</dbReference>
<keyword evidence="3 6" id="KW-0689">Ribosomal protein</keyword>
<dbReference type="Proteomes" id="UP000228996">
    <property type="component" value="Unassembled WGS sequence"/>
</dbReference>
<dbReference type="GO" id="GO:0006412">
    <property type="term" value="P:translation"/>
    <property type="evidence" value="ECO:0007669"/>
    <property type="project" value="UniProtKB-UniRule"/>
</dbReference>
<accession>A0A2M6XCJ7</accession>
<sequence length="80" mass="9106">MVMPQTKSAKKSLRNSRRKQTRNLPLKIGLHKVLTEARKKNSKEKIKKAQSFIDKMAAKGIIHKGKAARLKSRLIKKAQS</sequence>
<comment type="similarity">
    <text evidence="6">Belongs to the bacterial ribosomal protein bS20 family.</text>
</comment>
<dbReference type="GO" id="GO:0003735">
    <property type="term" value="F:structural constituent of ribosome"/>
    <property type="evidence" value="ECO:0007669"/>
    <property type="project" value="InterPro"/>
</dbReference>
<gene>
    <name evidence="6" type="primary">rpsT</name>
    <name evidence="8" type="ORF">COT44_02965</name>
</gene>
<feature type="compositionally biased region" description="Basic residues" evidence="7">
    <location>
        <begin position="8"/>
        <end position="21"/>
    </location>
</feature>
<evidence type="ECO:0000256" key="3">
    <source>
        <dbReference type="ARBA" id="ARBA00022980"/>
    </source>
</evidence>
<dbReference type="InterPro" id="IPR002583">
    <property type="entry name" value="Ribosomal_bS20"/>
</dbReference>
<proteinExistence type="inferred from homology"/>
<dbReference type="GO" id="GO:0005840">
    <property type="term" value="C:ribosome"/>
    <property type="evidence" value="ECO:0007669"/>
    <property type="project" value="UniProtKB-KW"/>
</dbReference>
<evidence type="ECO:0000256" key="6">
    <source>
        <dbReference type="HAMAP-Rule" id="MF_00500"/>
    </source>
</evidence>
<reference evidence="9" key="1">
    <citation type="submission" date="2017-09" db="EMBL/GenBank/DDBJ databases">
        <title>Depth-based differentiation of microbial function through sediment-hosted aquifers and enrichment of novel symbionts in the deep terrestrial subsurface.</title>
        <authorList>
            <person name="Probst A.J."/>
            <person name="Ladd B."/>
            <person name="Jarett J.K."/>
            <person name="Geller-Mcgrath D.E."/>
            <person name="Sieber C.M.K."/>
            <person name="Emerson J.B."/>
            <person name="Anantharaman K."/>
            <person name="Thomas B.C."/>
            <person name="Malmstrom R."/>
            <person name="Stieglmeier M."/>
            <person name="Klingl A."/>
            <person name="Woyke T."/>
            <person name="Ryan C.M."/>
            <person name="Banfield J.F."/>
        </authorList>
    </citation>
    <scope>NUCLEOTIDE SEQUENCE [LARGE SCALE GENOMIC DNA]</scope>
</reference>
<protein>
    <recommendedName>
        <fullName evidence="5 6">Small ribosomal subunit protein bS20</fullName>
    </recommendedName>
</protein>
<dbReference type="SUPFAM" id="SSF46992">
    <property type="entry name" value="Ribosomal protein S20"/>
    <property type="match status" value="1"/>
</dbReference>
<comment type="function">
    <text evidence="6">Binds directly to 16S ribosomal RNA.</text>
</comment>
<dbReference type="NCBIfam" id="TIGR00029">
    <property type="entry name" value="S20"/>
    <property type="match status" value="1"/>
</dbReference>